<sequence length="254" mass="29413">MRVPVLFLGRLKRVIFQLQESSPDCRLSGGMFNHKDADAYIDAKHVDSLKSNFLRKEMSTVAGAEIQSVKDKLRAPLWRGKKVISLEAQRATTALKGAKDRPRHVNAVLQNKVARLLKLDMLSVLYLLQQQNETDLALKVFNLVRKETWYKPEMPFYRDMMEALGKNGQFEEVEKLFQELKSEGLKLQMIVFIEIIQNCFLWRKFSLALDYLERMKHSDCPPNVQVYRTFINSLNKMGELDLSAQLEKDCEGLN</sequence>
<name>A0ACC2DVY0_DIPCM</name>
<organism evidence="1 2">
    <name type="scientific">Diphasiastrum complanatum</name>
    <name type="common">Issler's clubmoss</name>
    <name type="synonym">Lycopodium complanatum</name>
    <dbReference type="NCBI Taxonomy" id="34168"/>
    <lineage>
        <taxon>Eukaryota</taxon>
        <taxon>Viridiplantae</taxon>
        <taxon>Streptophyta</taxon>
        <taxon>Embryophyta</taxon>
        <taxon>Tracheophyta</taxon>
        <taxon>Lycopodiopsida</taxon>
        <taxon>Lycopodiales</taxon>
        <taxon>Lycopodiaceae</taxon>
        <taxon>Lycopodioideae</taxon>
        <taxon>Diphasiastrum</taxon>
    </lineage>
</organism>
<keyword evidence="2" id="KW-1185">Reference proteome</keyword>
<dbReference type="EMBL" id="CM055095">
    <property type="protein sequence ID" value="KAJ7558387.1"/>
    <property type="molecule type" value="Genomic_DNA"/>
</dbReference>
<accession>A0ACC2DVY0</accession>
<gene>
    <name evidence="1" type="ORF">O6H91_04G037000</name>
</gene>
<comment type="caution">
    <text evidence="1">The sequence shown here is derived from an EMBL/GenBank/DDBJ whole genome shotgun (WGS) entry which is preliminary data.</text>
</comment>
<reference evidence="2" key="1">
    <citation type="journal article" date="2024" name="Proc. Natl. Acad. Sci. U.S.A.">
        <title>Extraordinary preservation of gene collinearity over three hundred million years revealed in homosporous lycophytes.</title>
        <authorList>
            <person name="Li C."/>
            <person name="Wickell D."/>
            <person name="Kuo L.Y."/>
            <person name="Chen X."/>
            <person name="Nie B."/>
            <person name="Liao X."/>
            <person name="Peng D."/>
            <person name="Ji J."/>
            <person name="Jenkins J."/>
            <person name="Williams M."/>
            <person name="Shu S."/>
            <person name="Plott C."/>
            <person name="Barry K."/>
            <person name="Rajasekar S."/>
            <person name="Grimwood J."/>
            <person name="Han X."/>
            <person name="Sun S."/>
            <person name="Hou Z."/>
            <person name="He W."/>
            <person name="Dai G."/>
            <person name="Sun C."/>
            <person name="Schmutz J."/>
            <person name="Leebens-Mack J.H."/>
            <person name="Li F.W."/>
            <person name="Wang L."/>
        </authorList>
    </citation>
    <scope>NUCLEOTIDE SEQUENCE [LARGE SCALE GENOMIC DNA]</scope>
    <source>
        <strain evidence="2">cv. PW_Plant_1</strain>
    </source>
</reference>
<evidence type="ECO:0000313" key="2">
    <source>
        <dbReference type="Proteomes" id="UP001162992"/>
    </source>
</evidence>
<proteinExistence type="predicted"/>
<protein>
    <submittedName>
        <fullName evidence="1">Uncharacterized protein</fullName>
    </submittedName>
</protein>
<dbReference type="Proteomes" id="UP001162992">
    <property type="component" value="Chromosome 4"/>
</dbReference>
<evidence type="ECO:0000313" key="1">
    <source>
        <dbReference type="EMBL" id="KAJ7558387.1"/>
    </source>
</evidence>